<dbReference type="SMART" id="SM00293">
    <property type="entry name" value="PWWP"/>
    <property type="match status" value="1"/>
</dbReference>
<dbReference type="SUPFAM" id="SSF63748">
    <property type="entry name" value="Tudor/PWWP/MBT"/>
    <property type="match status" value="1"/>
</dbReference>
<keyword evidence="3" id="KW-0158">Chromosome</keyword>
<dbReference type="AlphaFoldDB" id="A0A0X3Q3F3"/>
<dbReference type="GO" id="GO:0005694">
    <property type="term" value="C:chromosome"/>
    <property type="evidence" value="ECO:0007669"/>
    <property type="project" value="UniProtKB-SubCell"/>
</dbReference>
<dbReference type="SUPFAM" id="SSF57903">
    <property type="entry name" value="FYVE/PHD zinc finger"/>
    <property type="match status" value="3"/>
</dbReference>
<keyword evidence="8 12" id="KW-0863">Zinc-finger</keyword>
<dbReference type="InterPro" id="IPR001214">
    <property type="entry name" value="SET_dom"/>
</dbReference>
<dbReference type="SUPFAM" id="SSF82199">
    <property type="entry name" value="SET domain"/>
    <property type="match status" value="1"/>
</dbReference>
<dbReference type="GO" id="GO:0016279">
    <property type="term" value="F:protein-lysine N-methyltransferase activity"/>
    <property type="evidence" value="ECO:0007669"/>
    <property type="project" value="UniProtKB-ARBA"/>
</dbReference>
<dbReference type="Pfam" id="PF00855">
    <property type="entry name" value="PWWP"/>
    <property type="match status" value="1"/>
</dbReference>
<reference evidence="19" key="1">
    <citation type="submission" date="2016-01" db="EMBL/GenBank/DDBJ databases">
        <title>Reference transcriptome for the parasite Schistocephalus solidus: insights into the molecular evolution of parasitism.</title>
        <authorList>
            <person name="Hebert F.O."/>
            <person name="Grambauer S."/>
            <person name="Barber I."/>
            <person name="Landry C.R."/>
            <person name="Aubin-Horth N."/>
        </authorList>
    </citation>
    <scope>NUCLEOTIDE SEQUENCE</scope>
</reference>
<keyword evidence="7" id="KW-0479">Metal-binding</keyword>
<evidence type="ECO:0000256" key="11">
    <source>
        <dbReference type="ARBA" id="ARBA00023242"/>
    </source>
</evidence>
<dbReference type="InterPro" id="IPR046341">
    <property type="entry name" value="SET_dom_sf"/>
</dbReference>
<keyword evidence="4" id="KW-0489">Methyltransferase</keyword>
<dbReference type="InterPro" id="IPR041306">
    <property type="entry name" value="C5HCH"/>
</dbReference>
<comment type="subcellular location">
    <subcellularLocation>
        <location evidence="2">Chromosome</location>
    </subcellularLocation>
    <subcellularLocation>
        <location evidence="1">Nucleus</location>
    </subcellularLocation>
</comment>
<feature type="compositionally biased region" description="Polar residues" evidence="13">
    <location>
        <begin position="23"/>
        <end position="35"/>
    </location>
</feature>
<dbReference type="Gene3D" id="2.30.30.140">
    <property type="match status" value="1"/>
</dbReference>
<sequence>MSAPSTEQQQQQQRMETRHAGRHSSQTSVVSTEDATTPKPATKVRTSLDKPKKTKASEDRELDLEIHRLIASPAPYRFQPVCPVCEVFSSAPGQMLKCKGVCGQIMHPHCMRYKEPPPADNQRPEVFKCPQCLTRNYLCAVCGKPSSISGKSRLNVETTAGSLLSCQVKGCGRHFHRDCLHQHPGCLVTEKAGGAVLLTRCPAHVCATCCLEDSESTAVQPEGRPMLQCVRCPRVFHTGDLCTPAGSVEVSLSHIVCPVHFVKNLNKLPQHKVQSVSWCFRCRKPGPDRIFCETCPTNYHKACMDPSDAVSPAPTFTCDNCRRGVQPRYAQVIWAKIPCFRWWPCEVIHARNAPLNILNMAHPEGTFLIHFIGSGEYQWVSRGQTFAYEVGLGSSATALTKGHSKNDLAFNKSVKMAPKVHEFYVNYVWKRGLPLTTMHANRLSDEELLPVSTPEAAAALGLTSQRDIDAIQSAEAFSSFQQIAANRFTPPKLEKLATVEVPTSPCKCSLATNPRCSVASRCSNVLNNCECTPQICSILTRKPSTDCGNRPFSTQPSLTVFRTANRGFGLKLLERVKKNAFVVEFIGEVIGVLEANKRLSAGIVAYTSQHSRSNASTVTNSTPAASSENAPMTFLLRLTPELVIDAQRVGNMARFVNHSCEPNLEAKCYNVNGRLRMGLFALSALEEKEELTLDYRRSFFLDAGLTGSKSICLCGADTCVGSLRLPTAFPVPETALRSPAASPTHKSTDAAAAAAAAVSTSPVENQEVTSEMRGQRQQRRNKKNMSQLLSAAATSTTDGVGRPATLAAVPPSQRACKVKQDSVVESFVSKVTAAESRGPRRPLHDDFCYRCGDGGELVLCDKSNCPKSYHLNCLGLVRPPNGTWYCPWHFCDDCGHPATHLCWRCPNSYCLQHADKRIAVDELDAERWQAATKVMSSRSGEVQPSSLEATQILPVVLSCRWICIDHANVKISGPGHRPSLLLGASDDVTQEQVAEMKSVDPLEDVENKAPTGSSAAAVELKESEEAKGKKRRVSLATGHPTPRRLKHPPGRTAARSLPKKLITAKYVKAGQLQHHQKRRPRFLSMVERKRRHSAGSNAVTPQLKRKRSS</sequence>
<dbReference type="CDD" id="cd15566">
    <property type="entry name" value="PHD3_NSD"/>
    <property type="match status" value="1"/>
</dbReference>
<feature type="domain" description="PHD-type" evidence="14">
    <location>
        <begin position="79"/>
        <end position="135"/>
    </location>
</feature>
<dbReference type="PROSITE" id="PS50812">
    <property type="entry name" value="PWWP"/>
    <property type="match status" value="1"/>
</dbReference>
<dbReference type="InterPro" id="IPR059153">
    <property type="entry name" value="NSD_PHD-1st"/>
</dbReference>
<dbReference type="Pfam" id="PF17982">
    <property type="entry name" value="C5HCH"/>
    <property type="match status" value="1"/>
</dbReference>
<dbReference type="CDD" id="cd15489">
    <property type="entry name" value="PHD_SF"/>
    <property type="match status" value="1"/>
</dbReference>
<feature type="compositionally biased region" description="Polar residues" evidence="13">
    <location>
        <begin position="758"/>
        <end position="769"/>
    </location>
</feature>
<feature type="domain" description="PWWP" evidence="16">
    <location>
        <begin position="329"/>
        <end position="391"/>
    </location>
</feature>
<evidence type="ECO:0000256" key="7">
    <source>
        <dbReference type="ARBA" id="ARBA00022723"/>
    </source>
</evidence>
<dbReference type="GO" id="GO:0008270">
    <property type="term" value="F:zinc ion binding"/>
    <property type="evidence" value="ECO:0007669"/>
    <property type="project" value="UniProtKB-KW"/>
</dbReference>
<keyword evidence="10" id="KW-0156">Chromatin regulator</keyword>
<dbReference type="Gene3D" id="3.30.40.10">
    <property type="entry name" value="Zinc/RING finger domain, C3HC4 (zinc finger)"/>
    <property type="match status" value="3"/>
</dbReference>
<dbReference type="Pfam" id="PF23011">
    <property type="entry name" value="PHD-1st_NSD"/>
    <property type="match status" value="1"/>
</dbReference>
<dbReference type="GO" id="GO:0140938">
    <property type="term" value="F:histone H3 methyltransferase activity"/>
    <property type="evidence" value="ECO:0007669"/>
    <property type="project" value="UniProtKB-ARBA"/>
</dbReference>
<dbReference type="SMART" id="SM00317">
    <property type="entry name" value="SET"/>
    <property type="match status" value="1"/>
</dbReference>
<dbReference type="PANTHER" id="PTHR22884">
    <property type="entry name" value="SET DOMAIN PROTEINS"/>
    <property type="match status" value="1"/>
</dbReference>
<dbReference type="InterPro" id="IPR011011">
    <property type="entry name" value="Znf_FYVE_PHD"/>
</dbReference>
<dbReference type="PROSITE" id="PS50016">
    <property type="entry name" value="ZF_PHD_2"/>
    <property type="match status" value="2"/>
</dbReference>
<dbReference type="GO" id="GO:0005634">
    <property type="term" value="C:nucleus"/>
    <property type="evidence" value="ECO:0007669"/>
    <property type="project" value="UniProtKB-SubCell"/>
</dbReference>
<evidence type="ECO:0000256" key="9">
    <source>
        <dbReference type="ARBA" id="ARBA00022833"/>
    </source>
</evidence>
<evidence type="ECO:0000313" key="19">
    <source>
        <dbReference type="EMBL" id="JAP58685.1"/>
    </source>
</evidence>
<accession>A0A0X3Q3F3</accession>
<dbReference type="Pfam" id="PF00856">
    <property type="entry name" value="SET"/>
    <property type="match status" value="1"/>
</dbReference>
<dbReference type="FunFam" id="3.30.40.10:FF:000025">
    <property type="entry name" value="Histone-lysine N-methyltransferase"/>
    <property type="match status" value="1"/>
</dbReference>
<dbReference type="GO" id="GO:0032259">
    <property type="term" value="P:methylation"/>
    <property type="evidence" value="ECO:0007669"/>
    <property type="project" value="UniProtKB-KW"/>
</dbReference>
<feature type="compositionally biased region" description="Polar residues" evidence="13">
    <location>
        <begin position="784"/>
        <end position="798"/>
    </location>
</feature>
<gene>
    <name evidence="19" type="ORF">TR146054</name>
</gene>
<dbReference type="PROSITE" id="PS50280">
    <property type="entry name" value="SET"/>
    <property type="match status" value="1"/>
</dbReference>
<evidence type="ECO:0000256" key="6">
    <source>
        <dbReference type="ARBA" id="ARBA00022691"/>
    </source>
</evidence>
<keyword evidence="5" id="KW-0808">Transferase</keyword>
<feature type="compositionally biased region" description="Basic and acidic residues" evidence="13">
    <location>
        <begin position="46"/>
        <end position="59"/>
    </location>
</feature>
<evidence type="ECO:0000259" key="14">
    <source>
        <dbReference type="PROSITE" id="PS50016"/>
    </source>
</evidence>
<evidence type="ECO:0000256" key="5">
    <source>
        <dbReference type="ARBA" id="ARBA00022679"/>
    </source>
</evidence>
<evidence type="ECO:0000259" key="16">
    <source>
        <dbReference type="PROSITE" id="PS50812"/>
    </source>
</evidence>
<dbReference type="PROSITE" id="PS50868">
    <property type="entry name" value="POST_SET"/>
    <property type="match status" value="1"/>
</dbReference>
<evidence type="ECO:0000259" key="15">
    <source>
        <dbReference type="PROSITE" id="PS50280"/>
    </source>
</evidence>
<dbReference type="PROSITE" id="PS51215">
    <property type="entry name" value="AWS"/>
    <property type="match status" value="1"/>
</dbReference>
<evidence type="ECO:0000256" key="10">
    <source>
        <dbReference type="ARBA" id="ARBA00022853"/>
    </source>
</evidence>
<dbReference type="Pfam" id="PF00628">
    <property type="entry name" value="PHD"/>
    <property type="match status" value="1"/>
</dbReference>
<feature type="region of interest" description="Disordered" evidence="13">
    <location>
        <begin position="1"/>
        <end position="59"/>
    </location>
</feature>
<evidence type="ECO:0000259" key="17">
    <source>
        <dbReference type="PROSITE" id="PS50868"/>
    </source>
</evidence>
<evidence type="ECO:0000256" key="8">
    <source>
        <dbReference type="ARBA" id="ARBA00022771"/>
    </source>
</evidence>
<feature type="region of interest" description="Disordered" evidence="13">
    <location>
        <begin position="735"/>
        <end position="803"/>
    </location>
</feature>
<dbReference type="CDD" id="cd15568">
    <property type="entry name" value="PHD5_NSD"/>
    <property type="match status" value="1"/>
</dbReference>
<evidence type="ECO:0000259" key="18">
    <source>
        <dbReference type="PROSITE" id="PS51215"/>
    </source>
</evidence>
<dbReference type="InterPro" id="IPR000313">
    <property type="entry name" value="PWWP_dom"/>
</dbReference>
<dbReference type="InterPro" id="IPR050777">
    <property type="entry name" value="SET2_Histone-Lys_MeTrsfase"/>
</dbReference>
<protein>
    <recommendedName>
        <fullName evidence="20">Histone-lysine N-methyltransferase NSD2</fullName>
    </recommendedName>
</protein>
<evidence type="ECO:0000256" key="1">
    <source>
        <dbReference type="ARBA" id="ARBA00004123"/>
    </source>
</evidence>
<keyword evidence="11" id="KW-0539">Nucleus</keyword>
<feature type="domain" description="AWS" evidence="18">
    <location>
        <begin position="501"/>
        <end position="556"/>
    </location>
</feature>
<dbReference type="EMBL" id="GEEE01004540">
    <property type="protein sequence ID" value="JAP58685.1"/>
    <property type="molecule type" value="Transcribed_RNA"/>
</dbReference>
<dbReference type="InterPro" id="IPR006560">
    <property type="entry name" value="AWS_dom"/>
</dbReference>
<dbReference type="Pfam" id="PF22908">
    <property type="entry name" value="PHD_NSD"/>
    <property type="match status" value="1"/>
</dbReference>
<evidence type="ECO:0000256" key="12">
    <source>
        <dbReference type="PROSITE-ProRule" id="PRU00146"/>
    </source>
</evidence>
<keyword evidence="6" id="KW-0949">S-adenosyl-L-methionine</keyword>
<evidence type="ECO:0008006" key="20">
    <source>
        <dbReference type="Google" id="ProtNLM"/>
    </source>
</evidence>
<feature type="domain" description="Post-SET" evidence="17">
    <location>
        <begin position="708"/>
        <end position="724"/>
    </location>
</feature>
<proteinExistence type="predicted"/>
<dbReference type="InterPro" id="IPR003616">
    <property type="entry name" value="Post-SET_dom"/>
</dbReference>
<evidence type="ECO:0000256" key="4">
    <source>
        <dbReference type="ARBA" id="ARBA00022603"/>
    </source>
</evidence>
<dbReference type="InterPro" id="IPR019787">
    <property type="entry name" value="Znf_PHD-finger"/>
</dbReference>
<dbReference type="SMART" id="SM00249">
    <property type="entry name" value="PHD"/>
    <property type="match status" value="4"/>
</dbReference>
<keyword evidence="9" id="KW-0862">Zinc</keyword>
<dbReference type="InterPro" id="IPR001965">
    <property type="entry name" value="Znf_PHD"/>
</dbReference>
<feature type="domain" description="PHD-type" evidence="14">
    <location>
        <begin position="845"/>
        <end position="892"/>
    </location>
</feature>
<feature type="domain" description="SET" evidence="15">
    <location>
        <begin position="556"/>
        <end position="696"/>
    </location>
</feature>
<dbReference type="InterPro" id="IPR055198">
    <property type="entry name" value="NSD_PHD"/>
</dbReference>
<evidence type="ECO:0000256" key="2">
    <source>
        <dbReference type="ARBA" id="ARBA00004286"/>
    </source>
</evidence>
<evidence type="ECO:0000256" key="3">
    <source>
        <dbReference type="ARBA" id="ARBA00022454"/>
    </source>
</evidence>
<dbReference type="Gene3D" id="2.170.270.10">
    <property type="entry name" value="SET domain"/>
    <property type="match status" value="1"/>
</dbReference>
<dbReference type="InterPro" id="IPR013083">
    <property type="entry name" value="Znf_RING/FYVE/PHD"/>
</dbReference>
<name>A0A0X3Q3F3_SCHSO</name>
<feature type="region of interest" description="Disordered" evidence="13">
    <location>
        <begin position="998"/>
        <end position="1109"/>
    </location>
</feature>
<dbReference type="CDD" id="cd15565">
    <property type="entry name" value="PHD2_NSD"/>
    <property type="match status" value="1"/>
</dbReference>
<dbReference type="CDD" id="cd05838">
    <property type="entry name" value="PWWP_NSD_rpt2"/>
    <property type="match status" value="1"/>
</dbReference>
<evidence type="ECO:0000256" key="13">
    <source>
        <dbReference type="SAM" id="MobiDB-lite"/>
    </source>
</evidence>
<organism evidence="19">
    <name type="scientific">Schistocephalus solidus</name>
    <name type="common">Tapeworm</name>
    <dbReference type="NCBI Taxonomy" id="70667"/>
    <lineage>
        <taxon>Eukaryota</taxon>
        <taxon>Metazoa</taxon>
        <taxon>Spiralia</taxon>
        <taxon>Lophotrochozoa</taxon>
        <taxon>Platyhelminthes</taxon>
        <taxon>Cestoda</taxon>
        <taxon>Eucestoda</taxon>
        <taxon>Diphyllobothriidea</taxon>
        <taxon>Diphyllobothriidae</taxon>
        <taxon>Schistocephalus</taxon>
    </lineage>
</organism>